<dbReference type="EMBL" id="JALNTZ010000001">
    <property type="protein sequence ID" value="KAJ3666766.1"/>
    <property type="molecule type" value="Genomic_DNA"/>
</dbReference>
<dbReference type="AlphaFoldDB" id="A0AA38J4D7"/>
<feature type="coiled-coil region" evidence="1">
    <location>
        <begin position="59"/>
        <end position="86"/>
    </location>
</feature>
<reference evidence="3" key="1">
    <citation type="journal article" date="2023" name="G3 (Bethesda)">
        <title>Whole genome assemblies of Zophobas morio and Tenebrio molitor.</title>
        <authorList>
            <person name="Kaur S."/>
            <person name="Stinson S.A."/>
            <person name="diCenzo G.C."/>
        </authorList>
    </citation>
    <scope>NUCLEOTIDE SEQUENCE</scope>
    <source>
        <strain evidence="3">QUZm001</strain>
    </source>
</reference>
<dbReference type="Proteomes" id="UP001168821">
    <property type="component" value="Unassembled WGS sequence"/>
</dbReference>
<keyword evidence="1" id="KW-0175">Coiled coil</keyword>
<sequence>MKKDPEKAFSCSLDECLTMAESSDVQELLNQLKLKTSYYQEETAKMESVFLKLGLIDEQLKMFEECVELTEKLNQLQQQFDLKEVTPTSVALSHADKLRKHNNYAVKIKICIKMYMELNEALLKKVKHLKSYQEQVEISVNEMAAAPHNSNVNMTITSLGPEDELKIIEKKISRYEHELTKLEKKYPWLKNSDYSLPNISKEINLLIIARTQKGELVEELSRYHGLKPNLHEASEQLAQMKVEYEQMNEKLSSK</sequence>
<evidence type="ECO:0000313" key="3">
    <source>
        <dbReference type="EMBL" id="KAJ3666766.1"/>
    </source>
</evidence>
<keyword evidence="4" id="KW-1185">Reference proteome</keyword>
<organism evidence="3 4">
    <name type="scientific">Zophobas morio</name>
    <dbReference type="NCBI Taxonomy" id="2755281"/>
    <lineage>
        <taxon>Eukaryota</taxon>
        <taxon>Metazoa</taxon>
        <taxon>Ecdysozoa</taxon>
        <taxon>Arthropoda</taxon>
        <taxon>Hexapoda</taxon>
        <taxon>Insecta</taxon>
        <taxon>Pterygota</taxon>
        <taxon>Neoptera</taxon>
        <taxon>Endopterygota</taxon>
        <taxon>Coleoptera</taxon>
        <taxon>Polyphaga</taxon>
        <taxon>Cucujiformia</taxon>
        <taxon>Tenebrionidae</taxon>
        <taxon>Zophobas</taxon>
    </lineage>
</organism>
<evidence type="ECO:0000313" key="4">
    <source>
        <dbReference type="Proteomes" id="UP001168821"/>
    </source>
</evidence>
<gene>
    <name evidence="3" type="ORF">Zmor_002197</name>
    <name evidence="2" type="ORF">Zmor_025519</name>
</gene>
<accession>A0AA38J4D7</accession>
<name>A0AA38J4D7_9CUCU</name>
<evidence type="ECO:0000313" key="2">
    <source>
        <dbReference type="EMBL" id="KAJ3642763.1"/>
    </source>
</evidence>
<evidence type="ECO:0000256" key="1">
    <source>
        <dbReference type="SAM" id="Coils"/>
    </source>
</evidence>
<dbReference type="EMBL" id="JALNTZ010000008">
    <property type="protein sequence ID" value="KAJ3642763.1"/>
    <property type="molecule type" value="Genomic_DNA"/>
</dbReference>
<comment type="caution">
    <text evidence="3">The sequence shown here is derived from an EMBL/GenBank/DDBJ whole genome shotgun (WGS) entry which is preliminary data.</text>
</comment>
<protein>
    <submittedName>
        <fullName evidence="3">Uncharacterized protein</fullName>
    </submittedName>
</protein>
<proteinExistence type="predicted"/>